<dbReference type="InterPro" id="IPR000847">
    <property type="entry name" value="LysR_HTH_N"/>
</dbReference>
<dbReference type="PROSITE" id="PS50931">
    <property type="entry name" value="HTH_LYSR"/>
    <property type="match status" value="1"/>
</dbReference>
<dbReference type="Gene3D" id="3.40.190.290">
    <property type="match status" value="1"/>
</dbReference>
<sequence length="294" mass="33953">MDLRLLEYFLAVSEELHFTKAAEKLGISQPTLSQQIKILEDRLGAKIFKRVGRKVYMSDAGNILLKHTLRIFNELEHAQTEINEFMGLKRGKLTIGCSGSHLLREFVLSFHEQYPGIQLSILELPTEETRIRLLKNELDLGIVYMPVEDDQLETIPLFFEKFSLVVSSKHKLSNEPFVKLEQLKKVPMILLAKHYIVRQFIDNDCKEAGFVLKPILELSTYESLLHLVSLNLGATILPKSYLAKINDGQIREIPIVDQKLHKRVAAIYRKDIFIDKPMKTLINHLSQNFEKKIF</sequence>
<dbReference type="Pfam" id="PF03466">
    <property type="entry name" value="LysR_substrate"/>
    <property type="match status" value="1"/>
</dbReference>
<evidence type="ECO:0000313" key="7">
    <source>
        <dbReference type="Proteomes" id="UP001357223"/>
    </source>
</evidence>
<reference evidence="6 7" key="1">
    <citation type="submission" date="2023-10" db="EMBL/GenBank/DDBJ databases">
        <title>Niallia locisalis sp.nov. isolated from a salt pond sample.</title>
        <authorList>
            <person name="Li X.-J."/>
            <person name="Dong L."/>
        </authorList>
    </citation>
    <scope>NUCLEOTIDE SEQUENCE [LARGE SCALE GENOMIC DNA]</scope>
    <source>
        <strain evidence="6 7">DSM 29761</strain>
    </source>
</reference>
<keyword evidence="2" id="KW-0805">Transcription regulation</keyword>
<proteinExistence type="inferred from homology"/>
<name>A0ABZ2CDD2_9BACI</name>
<keyword evidence="7" id="KW-1185">Reference proteome</keyword>
<evidence type="ECO:0000256" key="3">
    <source>
        <dbReference type="ARBA" id="ARBA00023125"/>
    </source>
</evidence>
<keyword evidence="3" id="KW-0238">DNA-binding</keyword>
<organism evidence="6 7">
    <name type="scientific">Niallia oryzisoli</name>
    <dbReference type="NCBI Taxonomy" id="1737571"/>
    <lineage>
        <taxon>Bacteria</taxon>
        <taxon>Bacillati</taxon>
        <taxon>Bacillota</taxon>
        <taxon>Bacilli</taxon>
        <taxon>Bacillales</taxon>
        <taxon>Bacillaceae</taxon>
        <taxon>Niallia</taxon>
    </lineage>
</organism>
<protein>
    <submittedName>
        <fullName evidence="6">LysR substrate-binding domain-containing protein</fullName>
    </submittedName>
</protein>
<dbReference type="SUPFAM" id="SSF53850">
    <property type="entry name" value="Periplasmic binding protein-like II"/>
    <property type="match status" value="1"/>
</dbReference>
<dbReference type="PANTHER" id="PTHR30419">
    <property type="entry name" value="HTH-TYPE TRANSCRIPTIONAL REGULATOR YBHD"/>
    <property type="match status" value="1"/>
</dbReference>
<feature type="domain" description="HTH lysR-type" evidence="5">
    <location>
        <begin position="1"/>
        <end position="58"/>
    </location>
</feature>
<comment type="similarity">
    <text evidence="1">Belongs to the LysR transcriptional regulatory family.</text>
</comment>
<dbReference type="PRINTS" id="PR00039">
    <property type="entry name" value="HTHLYSR"/>
</dbReference>
<gene>
    <name evidence="6" type="ORF">R4Z09_22525</name>
</gene>
<evidence type="ECO:0000256" key="2">
    <source>
        <dbReference type="ARBA" id="ARBA00023015"/>
    </source>
</evidence>
<dbReference type="InterPro" id="IPR036390">
    <property type="entry name" value="WH_DNA-bd_sf"/>
</dbReference>
<dbReference type="CDD" id="cd05466">
    <property type="entry name" value="PBP2_LTTR_substrate"/>
    <property type="match status" value="1"/>
</dbReference>
<dbReference type="InterPro" id="IPR050950">
    <property type="entry name" value="HTH-type_LysR_regulators"/>
</dbReference>
<dbReference type="PANTHER" id="PTHR30419:SF8">
    <property type="entry name" value="NITROGEN ASSIMILATION TRANSCRIPTIONAL ACTIVATOR-RELATED"/>
    <property type="match status" value="1"/>
</dbReference>
<accession>A0ABZ2CDD2</accession>
<keyword evidence="4" id="KW-0804">Transcription</keyword>
<dbReference type="Pfam" id="PF00126">
    <property type="entry name" value="HTH_1"/>
    <property type="match status" value="1"/>
</dbReference>
<dbReference type="EMBL" id="CP137640">
    <property type="protein sequence ID" value="WVX80032.1"/>
    <property type="molecule type" value="Genomic_DNA"/>
</dbReference>
<dbReference type="InterPro" id="IPR036388">
    <property type="entry name" value="WH-like_DNA-bd_sf"/>
</dbReference>
<evidence type="ECO:0000256" key="1">
    <source>
        <dbReference type="ARBA" id="ARBA00009437"/>
    </source>
</evidence>
<dbReference type="RefSeq" id="WP_338448963.1">
    <property type="nucleotide sequence ID" value="NZ_CP137640.1"/>
</dbReference>
<evidence type="ECO:0000313" key="6">
    <source>
        <dbReference type="EMBL" id="WVX80032.1"/>
    </source>
</evidence>
<dbReference type="InterPro" id="IPR005119">
    <property type="entry name" value="LysR_subst-bd"/>
</dbReference>
<dbReference type="Gene3D" id="1.10.10.10">
    <property type="entry name" value="Winged helix-like DNA-binding domain superfamily/Winged helix DNA-binding domain"/>
    <property type="match status" value="1"/>
</dbReference>
<evidence type="ECO:0000259" key="5">
    <source>
        <dbReference type="PROSITE" id="PS50931"/>
    </source>
</evidence>
<evidence type="ECO:0000256" key="4">
    <source>
        <dbReference type="ARBA" id="ARBA00023163"/>
    </source>
</evidence>
<dbReference type="SUPFAM" id="SSF46785">
    <property type="entry name" value="Winged helix' DNA-binding domain"/>
    <property type="match status" value="1"/>
</dbReference>
<dbReference type="Proteomes" id="UP001357223">
    <property type="component" value="Chromosome"/>
</dbReference>